<keyword evidence="1" id="KW-0472">Membrane</keyword>
<evidence type="ECO:0000313" key="3">
    <source>
        <dbReference type="Proteomes" id="UP000075920"/>
    </source>
</evidence>
<accession>A0A182WID0</accession>
<dbReference type="VEuPathDB" id="VectorBase:AMIN010134"/>
<dbReference type="AlphaFoldDB" id="A0A182WID0"/>
<keyword evidence="3" id="KW-1185">Reference proteome</keyword>
<organism evidence="2 3">
    <name type="scientific">Anopheles minimus</name>
    <dbReference type="NCBI Taxonomy" id="112268"/>
    <lineage>
        <taxon>Eukaryota</taxon>
        <taxon>Metazoa</taxon>
        <taxon>Ecdysozoa</taxon>
        <taxon>Arthropoda</taxon>
        <taxon>Hexapoda</taxon>
        <taxon>Insecta</taxon>
        <taxon>Pterygota</taxon>
        <taxon>Neoptera</taxon>
        <taxon>Endopterygota</taxon>
        <taxon>Diptera</taxon>
        <taxon>Nematocera</taxon>
        <taxon>Culicoidea</taxon>
        <taxon>Culicidae</taxon>
        <taxon>Anophelinae</taxon>
        <taxon>Anopheles</taxon>
    </lineage>
</organism>
<dbReference type="EnsemblMetazoa" id="AMIN010134-RA">
    <property type="protein sequence ID" value="AMIN010134-PA"/>
    <property type="gene ID" value="AMIN010134"/>
</dbReference>
<keyword evidence="1" id="KW-0812">Transmembrane</keyword>
<protein>
    <submittedName>
        <fullName evidence="2">Uncharacterized protein</fullName>
    </submittedName>
</protein>
<feature type="transmembrane region" description="Helical" evidence="1">
    <location>
        <begin position="24"/>
        <end position="41"/>
    </location>
</feature>
<proteinExistence type="predicted"/>
<dbReference type="Proteomes" id="UP000075920">
    <property type="component" value="Unassembled WGS sequence"/>
</dbReference>
<keyword evidence="1" id="KW-1133">Transmembrane helix</keyword>
<reference evidence="2" key="2">
    <citation type="submission" date="2020-05" db="UniProtKB">
        <authorList>
            <consortium name="EnsemblMetazoa"/>
        </authorList>
    </citation>
    <scope>IDENTIFICATION</scope>
    <source>
        <strain evidence="2">MINIMUS1</strain>
    </source>
</reference>
<evidence type="ECO:0000313" key="2">
    <source>
        <dbReference type="EnsemblMetazoa" id="AMIN010134-PA"/>
    </source>
</evidence>
<evidence type="ECO:0000256" key="1">
    <source>
        <dbReference type="SAM" id="Phobius"/>
    </source>
</evidence>
<name>A0A182WID0_9DIPT</name>
<reference evidence="3" key="1">
    <citation type="submission" date="2013-03" db="EMBL/GenBank/DDBJ databases">
        <title>The Genome Sequence of Anopheles minimus MINIMUS1.</title>
        <authorList>
            <consortium name="The Broad Institute Genomics Platform"/>
            <person name="Neafsey D.E."/>
            <person name="Walton C."/>
            <person name="Walker B."/>
            <person name="Young S.K."/>
            <person name="Zeng Q."/>
            <person name="Gargeya S."/>
            <person name="Fitzgerald M."/>
            <person name="Haas B."/>
            <person name="Abouelleil A."/>
            <person name="Allen A.W."/>
            <person name="Alvarado L."/>
            <person name="Arachchi H.M."/>
            <person name="Berlin A.M."/>
            <person name="Chapman S.B."/>
            <person name="Gainer-Dewar J."/>
            <person name="Goldberg J."/>
            <person name="Griggs A."/>
            <person name="Gujja S."/>
            <person name="Hansen M."/>
            <person name="Howarth C."/>
            <person name="Imamovic A."/>
            <person name="Ireland A."/>
            <person name="Larimer J."/>
            <person name="McCowan C."/>
            <person name="Murphy C."/>
            <person name="Pearson M."/>
            <person name="Poon T.W."/>
            <person name="Priest M."/>
            <person name="Roberts A."/>
            <person name="Saif S."/>
            <person name="Shea T."/>
            <person name="Sisk P."/>
            <person name="Sykes S."/>
            <person name="Wortman J."/>
            <person name="Nusbaum C."/>
            <person name="Birren B."/>
        </authorList>
    </citation>
    <scope>NUCLEOTIDE SEQUENCE [LARGE SCALE GENOMIC DNA]</scope>
    <source>
        <strain evidence="3">MINIMUS1</strain>
    </source>
</reference>
<sequence length="135" mass="15305">MLALAGHLVPSSRSSDRAQMKATVIMLVLCVVAFGTCRMAPFKGTRTYNLETDADRYGRYERVLLGIKTSEGLRLDPNLLEEVRQVLLDEERHQTSGQTATPVNVHLYKPIQSRHIAQLLYRARLNTSSAHRRTR</sequence>